<dbReference type="AlphaFoldDB" id="A0A495M6X6"/>
<keyword evidence="3" id="KW-1185">Reference proteome</keyword>
<gene>
    <name evidence="2" type="ORF">CLV94_2782</name>
</gene>
<reference evidence="2 3" key="1">
    <citation type="submission" date="2018-10" db="EMBL/GenBank/DDBJ databases">
        <title>Genomic Encyclopedia of Archaeal and Bacterial Type Strains, Phase II (KMG-II): from individual species to whole genera.</title>
        <authorList>
            <person name="Goeker M."/>
        </authorList>
    </citation>
    <scope>NUCLEOTIDE SEQUENCE [LARGE SCALE GENOMIC DNA]</scope>
    <source>
        <strain evidence="2 3">DSM 29537</strain>
    </source>
</reference>
<dbReference type="OrthoDB" id="63920at2"/>
<organism evidence="2 3">
    <name type="scientific">Flavobacterium endophyticum</name>
    <dbReference type="NCBI Taxonomy" id="1540163"/>
    <lineage>
        <taxon>Bacteria</taxon>
        <taxon>Pseudomonadati</taxon>
        <taxon>Bacteroidota</taxon>
        <taxon>Flavobacteriia</taxon>
        <taxon>Flavobacteriales</taxon>
        <taxon>Flavobacteriaceae</taxon>
        <taxon>Flavobacterium</taxon>
    </lineage>
</organism>
<sequence>MNNESNSSHSSYEPLRRLISDAKISELRSQIKVRADIEDIDWNEKTIPLSSLEQSFWKPQLIIAIDGDYSKQSITNGFPGAEVGYITISTVVILMDKLKKLENSRFVDPKLFRETEKTRCIDSLIVGCNVVLNGETSAKSTMRRILFNKLKEEKIFDNTETLLDTYEHLLKIKRERGNSNAPDCPNDNCDAKLEDGYGEYTCKSCGGKLYSTDALRLHELMKPSGTNGEMYGQIMETIKKLQLIHLLRSFEQTEDWFTTLKNIAFFMEGTLAVFSSSSWLAKCFRIELERINSKVKENCGQDLLIMGIERTGNFVNHFEDIDTQKDGRDDNFPNQSAFLLTNDYIKNNIVLNENPDFIYLKDTSFGRKFFYKTKSGYRVVPSIATFSNYQSEVSTAYTAQFPRLADCLALLDKLVSARYNNSVMPLATAHSEAAIPLNLGKTIFDEIAREIRANSSNND</sequence>
<dbReference type="EMBL" id="RBLC01000004">
    <property type="protein sequence ID" value="RKS20403.1"/>
    <property type="molecule type" value="Genomic_DNA"/>
</dbReference>
<comment type="caution">
    <text evidence="2">The sequence shown here is derived from an EMBL/GenBank/DDBJ whole genome shotgun (WGS) entry which is preliminary data.</text>
</comment>
<evidence type="ECO:0000313" key="3">
    <source>
        <dbReference type="Proteomes" id="UP000277579"/>
    </source>
</evidence>
<dbReference type="Proteomes" id="UP000277579">
    <property type="component" value="Unassembled WGS sequence"/>
</dbReference>
<protein>
    <submittedName>
        <fullName evidence="2">NurA domain-containing protein</fullName>
    </submittedName>
</protein>
<feature type="domain" description="NurA" evidence="1">
    <location>
        <begin position="61"/>
        <end position="435"/>
    </location>
</feature>
<name>A0A495M6X6_9FLAO</name>
<evidence type="ECO:0000259" key="1">
    <source>
        <dbReference type="Pfam" id="PF09376"/>
    </source>
</evidence>
<dbReference type="InterPro" id="IPR018977">
    <property type="entry name" value="NurA_domain"/>
</dbReference>
<dbReference type="Pfam" id="PF09376">
    <property type="entry name" value="NurA"/>
    <property type="match status" value="1"/>
</dbReference>
<proteinExistence type="predicted"/>
<evidence type="ECO:0000313" key="2">
    <source>
        <dbReference type="EMBL" id="RKS20403.1"/>
    </source>
</evidence>
<accession>A0A495M6X6</accession>
<dbReference type="RefSeq" id="WP_121377067.1">
    <property type="nucleotide sequence ID" value="NZ_RBLC01000004.1"/>
</dbReference>